<dbReference type="GO" id="GO:0016787">
    <property type="term" value="F:hydrolase activity"/>
    <property type="evidence" value="ECO:0007669"/>
    <property type="project" value="UniProtKB-KW"/>
</dbReference>
<dbReference type="CDD" id="cd09871">
    <property type="entry name" value="PIN_MtVapC28-VapC30-like"/>
    <property type="match status" value="1"/>
</dbReference>
<dbReference type="SUPFAM" id="SSF88723">
    <property type="entry name" value="PIN domain-like"/>
    <property type="match status" value="1"/>
</dbReference>
<comment type="similarity">
    <text evidence="5">Belongs to the PINc/VapC protein family.</text>
</comment>
<keyword evidence="3 5" id="KW-0479">Metal-binding</keyword>
<keyword evidence="2 5" id="KW-0540">Nuclease</keyword>
<feature type="compositionally biased region" description="Pro residues" evidence="6">
    <location>
        <begin position="147"/>
        <end position="158"/>
    </location>
</feature>
<sequence>MFIDASVIVAILVPEADAEVYLERLEKHGGPFFLSPLVRFEAAISLARAKLRSRNDHRNPTPEMIALTRDAVDYFIEDLQIQEIPISSAIGVAALDAAVTYGKAVGHPADLNFGDCFAYACAKTHRLPLLYKGNDFAKTDLAQPPTSAHPPDAPPPPRPRSRIPSTAANRLR</sequence>
<comment type="function">
    <text evidence="5">Toxic component of a toxin-antitoxin (TA) system. An RNase.</text>
</comment>
<dbReference type="InterPro" id="IPR002716">
    <property type="entry name" value="PIN_dom"/>
</dbReference>
<name>A0A0F3ITA0_9PROT</name>
<dbReference type="OrthoDB" id="32625at2"/>
<dbReference type="InterPro" id="IPR022907">
    <property type="entry name" value="VapC_family"/>
</dbReference>
<evidence type="ECO:0000313" key="9">
    <source>
        <dbReference type="Proteomes" id="UP000033774"/>
    </source>
</evidence>
<feature type="binding site" evidence="5">
    <location>
        <position position="4"/>
    </location>
    <ligand>
        <name>Mg(2+)</name>
        <dbReference type="ChEBI" id="CHEBI:18420"/>
    </ligand>
</feature>
<feature type="region of interest" description="Disordered" evidence="6">
    <location>
        <begin position="140"/>
        <end position="172"/>
    </location>
</feature>
<evidence type="ECO:0000256" key="1">
    <source>
        <dbReference type="ARBA" id="ARBA00022649"/>
    </source>
</evidence>
<accession>A0A0F3ITA0</accession>
<organism evidence="8 9">
    <name type="scientific">Elstera litoralis</name>
    <dbReference type="NCBI Taxonomy" id="552518"/>
    <lineage>
        <taxon>Bacteria</taxon>
        <taxon>Pseudomonadati</taxon>
        <taxon>Pseudomonadota</taxon>
        <taxon>Alphaproteobacteria</taxon>
        <taxon>Rhodospirillales</taxon>
        <taxon>Rhodospirillaceae</taxon>
        <taxon>Elstera</taxon>
    </lineage>
</organism>
<feature type="compositionally biased region" description="Low complexity" evidence="6">
    <location>
        <begin position="162"/>
        <end position="172"/>
    </location>
</feature>
<evidence type="ECO:0000313" key="8">
    <source>
        <dbReference type="EMBL" id="KJV09852.1"/>
    </source>
</evidence>
<protein>
    <recommendedName>
        <fullName evidence="5">Ribonuclease VapC</fullName>
        <shortName evidence="5">RNase VapC</shortName>
        <ecNumber evidence="5">3.1.-.-</ecNumber>
    </recommendedName>
    <alternativeName>
        <fullName evidence="5">Toxin VapC</fullName>
    </alternativeName>
</protein>
<evidence type="ECO:0000256" key="3">
    <source>
        <dbReference type="ARBA" id="ARBA00022723"/>
    </source>
</evidence>
<dbReference type="AlphaFoldDB" id="A0A0F3ITA0"/>
<keyword evidence="1 5" id="KW-1277">Toxin-antitoxin system</keyword>
<keyword evidence="9" id="KW-1185">Reference proteome</keyword>
<feature type="domain" description="PIN" evidence="7">
    <location>
        <begin position="1"/>
        <end position="140"/>
    </location>
</feature>
<comment type="cofactor">
    <cofactor evidence="5">
        <name>Mg(2+)</name>
        <dbReference type="ChEBI" id="CHEBI:18420"/>
    </cofactor>
</comment>
<feature type="binding site" evidence="5">
    <location>
        <position position="115"/>
    </location>
    <ligand>
        <name>Mg(2+)</name>
        <dbReference type="ChEBI" id="CHEBI:18420"/>
    </ligand>
</feature>
<dbReference type="RefSeq" id="WP_045775526.1">
    <property type="nucleotide sequence ID" value="NZ_LAJY01000201.1"/>
</dbReference>
<dbReference type="GO" id="GO:0090729">
    <property type="term" value="F:toxin activity"/>
    <property type="evidence" value="ECO:0007669"/>
    <property type="project" value="UniProtKB-KW"/>
</dbReference>
<dbReference type="HAMAP" id="MF_00265">
    <property type="entry name" value="VapC_Nob1"/>
    <property type="match status" value="1"/>
</dbReference>
<proteinExistence type="inferred from homology"/>
<dbReference type="Proteomes" id="UP000033774">
    <property type="component" value="Unassembled WGS sequence"/>
</dbReference>
<comment type="caution">
    <text evidence="8">The sequence shown here is derived from an EMBL/GenBank/DDBJ whole genome shotgun (WGS) entry which is preliminary data.</text>
</comment>
<dbReference type="GO" id="GO:0004540">
    <property type="term" value="F:RNA nuclease activity"/>
    <property type="evidence" value="ECO:0007669"/>
    <property type="project" value="InterPro"/>
</dbReference>
<evidence type="ECO:0000256" key="5">
    <source>
        <dbReference type="HAMAP-Rule" id="MF_00265"/>
    </source>
</evidence>
<dbReference type="PATRIC" id="fig|552518.3.peg.1056"/>
<reference evidence="8 9" key="1">
    <citation type="submission" date="2015-03" db="EMBL/GenBank/DDBJ databases">
        <title>Draft genome sequence of Elstera litoralis.</title>
        <authorList>
            <person name="Rahalkar M.C."/>
            <person name="Dhakephalkar P.K."/>
            <person name="Pore S.D."/>
            <person name="Arora P."/>
            <person name="Kapse N.G."/>
            <person name="Pandit P.S."/>
        </authorList>
    </citation>
    <scope>NUCLEOTIDE SEQUENCE [LARGE SCALE GENOMIC DNA]</scope>
    <source>
        <strain evidence="8 9">Dia-1</strain>
    </source>
</reference>
<keyword evidence="4 5" id="KW-0378">Hydrolase</keyword>
<evidence type="ECO:0000256" key="2">
    <source>
        <dbReference type="ARBA" id="ARBA00022722"/>
    </source>
</evidence>
<evidence type="ECO:0000256" key="4">
    <source>
        <dbReference type="ARBA" id="ARBA00022801"/>
    </source>
</evidence>
<keyword evidence="5" id="KW-0800">Toxin</keyword>
<dbReference type="GO" id="GO:0000287">
    <property type="term" value="F:magnesium ion binding"/>
    <property type="evidence" value="ECO:0007669"/>
    <property type="project" value="UniProtKB-UniRule"/>
</dbReference>
<gene>
    <name evidence="5" type="primary">vapC</name>
    <name evidence="8" type="ORF">VZ95_08845</name>
</gene>
<dbReference type="InterPro" id="IPR029060">
    <property type="entry name" value="PIN-like_dom_sf"/>
</dbReference>
<dbReference type="Gene3D" id="3.40.50.1010">
    <property type="entry name" value="5'-nuclease"/>
    <property type="match status" value="1"/>
</dbReference>
<evidence type="ECO:0000259" key="7">
    <source>
        <dbReference type="Pfam" id="PF01850"/>
    </source>
</evidence>
<evidence type="ECO:0000256" key="6">
    <source>
        <dbReference type="SAM" id="MobiDB-lite"/>
    </source>
</evidence>
<keyword evidence="5" id="KW-0460">Magnesium</keyword>
<dbReference type="EMBL" id="LAJY01000201">
    <property type="protein sequence ID" value="KJV09852.1"/>
    <property type="molecule type" value="Genomic_DNA"/>
</dbReference>
<dbReference type="EC" id="3.1.-.-" evidence="5"/>
<dbReference type="Pfam" id="PF01850">
    <property type="entry name" value="PIN"/>
    <property type="match status" value="1"/>
</dbReference>